<gene>
    <name evidence="3" type="ORF">BJ122_102132</name>
</gene>
<reference evidence="3 4" key="1">
    <citation type="submission" date="2018-06" db="EMBL/GenBank/DDBJ databases">
        <title>Genomic Encyclopedia of Archaeal and Bacterial Type Strains, Phase II (KMG-II): from individual species to whole genera.</title>
        <authorList>
            <person name="Goeker M."/>
        </authorList>
    </citation>
    <scope>NUCLEOTIDE SEQUENCE [LARGE SCALE GENOMIC DNA]</scope>
    <source>
        <strain evidence="3 4">JCM 11668</strain>
    </source>
</reference>
<feature type="compositionally biased region" description="Basic and acidic residues" evidence="1">
    <location>
        <begin position="229"/>
        <end position="266"/>
    </location>
</feature>
<protein>
    <recommendedName>
        <fullName evidence="5">DUF308 domain-containing protein</fullName>
    </recommendedName>
</protein>
<evidence type="ECO:0008006" key="5">
    <source>
        <dbReference type="Google" id="ProtNLM"/>
    </source>
</evidence>
<evidence type="ECO:0000313" key="4">
    <source>
        <dbReference type="Proteomes" id="UP000248148"/>
    </source>
</evidence>
<feature type="compositionally biased region" description="Basic and acidic residues" evidence="1">
    <location>
        <begin position="131"/>
        <end position="151"/>
    </location>
</feature>
<feature type="transmembrane region" description="Helical" evidence="2">
    <location>
        <begin position="33"/>
        <end position="55"/>
    </location>
</feature>
<dbReference type="EMBL" id="QJTI01000002">
    <property type="protein sequence ID" value="PYF04906.1"/>
    <property type="molecule type" value="Genomic_DNA"/>
</dbReference>
<feature type="compositionally biased region" description="Basic and acidic residues" evidence="1">
    <location>
        <begin position="207"/>
        <end position="216"/>
    </location>
</feature>
<feature type="compositionally biased region" description="Low complexity" evidence="1">
    <location>
        <begin position="93"/>
        <end position="102"/>
    </location>
</feature>
<organism evidence="3 4">
    <name type="scientific">Rhodopseudomonas faecalis</name>
    <dbReference type="NCBI Taxonomy" id="99655"/>
    <lineage>
        <taxon>Bacteria</taxon>
        <taxon>Pseudomonadati</taxon>
        <taxon>Pseudomonadota</taxon>
        <taxon>Alphaproteobacteria</taxon>
        <taxon>Hyphomicrobiales</taxon>
        <taxon>Nitrobacteraceae</taxon>
        <taxon>Rhodopseudomonas</taxon>
    </lineage>
</organism>
<dbReference type="OrthoDB" id="8456817at2"/>
<keyword evidence="2" id="KW-1133">Transmembrane helix</keyword>
<dbReference type="Proteomes" id="UP000248148">
    <property type="component" value="Unassembled WGS sequence"/>
</dbReference>
<feature type="region of interest" description="Disordered" evidence="1">
    <location>
        <begin position="71"/>
        <end position="306"/>
    </location>
</feature>
<feature type="compositionally biased region" description="Low complexity" evidence="1">
    <location>
        <begin position="267"/>
        <end position="293"/>
    </location>
</feature>
<name>A0A318TJM1_9BRAD</name>
<feature type="compositionally biased region" description="Low complexity" evidence="1">
    <location>
        <begin position="177"/>
        <end position="190"/>
    </location>
</feature>
<feature type="compositionally biased region" description="Pro residues" evidence="1">
    <location>
        <begin position="157"/>
        <end position="176"/>
    </location>
</feature>
<keyword evidence="2" id="KW-0812">Transmembrane</keyword>
<comment type="caution">
    <text evidence="3">The sequence shown here is derived from an EMBL/GenBank/DDBJ whole genome shotgun (WGS) entry which is preliminary data.</text>
</comment>
<accession>A0A318TJM1</accession>
<dbReference type="AlphaFoldDB" id="A0A318TJM1"/>
<sequence>MVLLMSAGIGLILIGLAAIGYGIPVKEFSFGNTLIITGTIAVATGTIMLGLRAAVTELIAALKGHAPATDALPKQAPAATREPNWSRPVVQMPPRAEPAAAEPPRHDTGRHDLGELSGEPAPMAPPAEPAFNDREMPPWQKDAARERERARQRVMAPEPPPSAAPPDAAPLEPAPPDSASDAAVAAAAAEAEAEAGRQRRNLLFHSTRRERQRSRSADALGGEQGSLLDDLRRSAFDEAWPEPERARGDQLRRRASESSIAEDRPASAESAAAPTPDATATPAPAAEPTAETSDQPEKVTLLKSGEVDGMAYSLYSDGSMEAQMPEGLMRFASIEELRSYLDQRS</sequence>
<evidence type="ECO:0000256" key="2">
    <source>
        <dbReference type="SAM" id="Phobius"/>
    </source>
</evidence>
<evidence type="ECO:0000256" key="1">
    <source>
        <dbReference type="SAM" id="MobiDB-lite"/>
    </source>
</evidence>
<keyword evidence="2" id="KW-0472">Membrane</keyword>
<keyword evidence="4" id="KW-1185">Reference proteome</keyword>
<feature type="compositionally biased region" description="Basic and acidic residues" evidence="1">
    <location>
        <begin position="103"/>
        <end position="114"/>
    </location>
</feature>
<evidence type="ECO:0000313" key="3">
    <source>
        <dbReference type="EMBL" id="PYF04906.1"/>
    </source>
</evidence>
<proteinExistence type="predicted"/>